<proteinExistence type="predicted"/>
<evidence type="ECO:0000256" key="7">
    <source>
        <dbReference type="SAM" id="Phobius"/>
    </source>
</evidence>
<keyword evidence="4" id="KW-0378">Hydrolase</keyword>
<evidence type="ECO:0000256" key="2">
    <source>
        <dbReference type="ARBA" id="ARBA00022670"/>
    </source>
</evidence>
<evidence type="ECO:0000256" key="3">
    <source>
        <dbReference type="ARBA" id="ARBA00022723"/>
    </source>
</evidence>
<gene>
    <name evidence="9" type="ORF">MNBD_GAMMA07-2058</name>
</gene>
<dbReference type="CDD" id="cd07332">
    <property type="entry name" value="M48C_Oma1_like"/>
    <property type="match status" value="1"/>
</dbReference>
<keyword evidence="2" id="KW-0645">Protease</keyword>
<organism evidence="9">
    <name type="scientific">hydrothermal vent metagenome</name>
    <dbReference type="NCBI Taxonomy" id="652676"/>
    <lineage>
        <taxon>unclassified sequences</taxon>
        <taxon>metagenomes</taxon>
        <taxon>ecological metagenomes</taxon>
    </lineage>
</organism>
<evidence type="ECO:0000256" key="5">
    <source>
        <dbReference type="ARBA" id="ARBA00022833"/>
    </source>
</evidence>
<dbReference type="GO" id="GO:0016020">
    <property type="term" value="C:membrane"/>
    <property type="evidence" value="ECO:0007669"/>
    <property type="project" value="TreeGrafter"/>
</dbReference>
<evidence type="ECO:0000259" key="8">
    <source>
        <dbReference type="Pfam" id="PF01435"/>
    </source>
</evidence>
<evidence type="ECO:0000313" key="9">
    <source>
        <dbReference type="EMBL" id="VAW55073.1"/>
    </source>
</evidence>
<dbReference type="PANTHER" id="PTHR22726">
    <property type="entry name" value="METALLOENDOPEPTIDASE OMA1"/>
    <property type="match status" value="1"/>
</dbReference>
<sequence>MKYSNPKIKEGINTTETSPLKEFSFLTVTVLTAVILLTALVAVSVDYLAGYVPFDTEVSLSQDIAEKLNAKDNEIDQYLQHLANKIVPHMNLPQGMSVTLHYANNDTVNAMATLGGHIIVYRGLLEKMPNENALLMLIGHEIGHVKLRHPIKALGKGVVLSLIMASILGDASDAVSGIMGDSSMIMMLSYSRDQEQVADDEGISGLNALYGHVEGATELFEIFKKQSKESLMTPPQFLSSHPDLDNRIAYLTDMAVRNSWYQTGVLSAIPSSIVKKLSDDNKSREQTP</sequence>
<feature type="transmembrane region" description="Helical" evidence="7">
    <location>
        <begin position="23"/>
        <end position="43"/>
    </location>
</feature>
<dbReference type="GO" id="GO:0051603">
    <property type="term" value="P:proteolysis involved in protein catabolic process"/>
    <property type="evidence" value="ECO:0007669"/>
    <property type="project" value="TreeGrafter"/>
</dbReference>
<keyword evidence="7" id="KW-0812">Transmembrane</keyword>
<keyword evidence="3" id="KW-0479">Metal-binding</keyword>
<keyword evidence="7" id="KW-1133">Transmembrane helix</keyword>
<dbReference type="InterPro" id="IPR051156">
    <property type="entry name" value="Mito/Outer_Membr_Metalloprot"/>
</dbReference>
<dbReference type="EMBL" id="UOFF01000077">
    <property type="protein sequence ID" value="VAW55073.1"/>
    <property type="molecule type" value="Genomic_DNA"/>
</dbReference>
<evidence type="ECO:0000256" key="6">
    <source>
        <dbReference type="ARBA" id="ARBA00023049"/>
    </source>
</evidence>
<keyword evidence="7" id="KW-0472">Membrane</keyword>
<comment type="cofactor">
    <cofactor evidence="1">
        <name>Zn(2+)</name>
        <dbReference type="ChEBI" id="CHEBI:29105"/>
    </cofactor>
</comment>
<name>A0A3B0WRH9_9ZZZZ</name>
<feature type="domain" description="Peptidase M48" evidence="8">
    <location>
        <begin position="76"/>
        <end position="254"/>
    </location>
</feature>
<keyword evidence="6" id="KW-0482">Metalloprotease</keyword>
<evidence type="ECO:0000256" key="1">
    <source>
        <dbReference type="ARBA" id="ARBA00001947"/>
    </source>
</evidence>
<keyword evidence="5" id="KW-0862">Zinc</keyword>
<dbReference type="AlphaFoldDB" id="A0A3B0WRH9"/>
<evidence type="ECO:0000256" key="4">
    <source>
        <dbReference type="ARBA" id="ARBA00022801"/>
    </source>
</evidence>
<dbReference type="Gene3D" id="3.30.2010.10">
    <property type="entry name" value="Metalloproteases ('zincins'), catalytic domain"/>
    <property type="match status" value="1"/>
</dbReference>
<dbReference type="Pfam" id="PF01435">
    <property type="entry name" value="Peptidase_M48"/>
    <property type="match status" value="1"/>
</dbReference>
<dbReference type="GO" id="GO:0046872">
    <property type="term" value="F:metal ion binding"/>
    <property type="evidence" value="ECO:0007669"/>
    <property type="project" value="UniProtKB-KW"/>
</dbReference>
<dbReference type="InterPro" id="IPR001915">
    <property type="entry name" value="Peptidase_M48"/>
</dbReference>
<accession>A0A3B0WRH9</accession>
<dbReference type="PANTHER" id="PTHR22726:SF1">
    <property type="entry name" value="METALLOENDOPEPTIDASE OMA1, MITOCHONDRIAL"/>
    <property type="match status" value="1"/>
</dbReference>
<protein>
    <recommendedName>
        <fullName evidence="8">Peptidase M48 domain-containing protein</fullName>
    </recommendedName>
</protein>
<reference evidence="9" key="1">
    <citation type="submission" date="2018-06" db="EMBL/GenBank/DDBJ databases">
        <authorList>
            <person name="Zhirakovskaya E."/>
        </authorList>
    </citation>
    <scope>NUCLEOTIDE SEQUENCE</scope>
</reference>
<dbReference type="GO" id="GO:0004222">
    <property type="term" value="F:metalloendopeptidase activity"/>
    <property type="evidence" value="ECO:0007669"/>
    <property type="project" value="InterPro"/>
</dbReference>